<dbReference type="InterPro" id="IPR028994">
    <property type="entry name" value="Integrin_alpha_N"/>
</dbReference>
<accession>A0A1F4TMZ6</accession>
<evidence type="ECO:0000256" key="4">
    <source>
        <dbReference type="SAM" id="SignalP"/>
    </source>
</evidence>
<dbReference type="InterPro" id="IPR013517">
    <property type="entry name" value="FG-GAP"/>
</dbReference>
<evidence type="ECO:0000313" key="6">
    <source>
        <dbReference type="EMBL" id="OGC34056.1"/>
    </source>
</evidence>
<evidence type="ECO:0000259" key="5">
    <source>
        <dbReference type="Pfam" id="PF10342"/>
    </source>
</evidence>
<protein>
    <recommendedName>
        <fullName evidence="5">Yeast cell wall synthesis Kre9/Knh1-like N-terminal domain-containing protein</fullName>
    </recommendedName>
</protein>
<dbReference type="SMART" id="SM00191">
    <property type="entry name" value="Int_alpha"/>
    <property type="match status" value="5"/>
</dbReference>
<keyword evidence="2" id="KW-0677">Repeat</keyword>
<keyword evidence="3" id="KW-0325">Glycoprotein</keyword>
<dbReference type="Pfam" id="PF10342">
    <property type="entry name" value="Kre9_KNH"/>
    <property type="match status" value="1"/>
</dbReference>
<dbReference type="PANTHER" id="PTHR13412">
    <property type="entry name" value="T-CELL IMMUNOMODULATORY PROTEIN HOMOLOG"/>
    <property type="match status" value="1"/>
</dbReference>
<reference evidence="6 7" key="1">
    <citation type="journal article" date="2016" name="Nat. Commun.">
        <title>Thousands of microbial genomes shed light on interconnected biogeochemical processes in an aquifer system.</title>
        <authorList>
            <person name="Anantharaman K."/>
            <person name="Brown C.T."/>
            <person name="Hug L.A."/>
            <person name="Sharon I."/>
            <person name="Castelle C.J."/>
            <person name="Probst A.J."/>
            <person name="Thomas B.C."/>
            <person name="Singh A."/>
            <person name="Wilkins M.J."/>
            <person name="Karaoz U."/>
            <person name="Brodie E.L."/>
            <person name="Williams K.H."/>
            <person name="Hubbard S.S."/>
            <person name="Banfield J.F."/>
        </authorList>
    </citation>
    <scope>NUCLEOTIDE SEQUENCE [LARGE SCALE GENOMIC DNA]</scope>
</reference>
<dbReference type="PANTHER" id="PTHR13412:SF0">
    <property type="entry name" value="T-CELL IMMUNOMODULATORY PROTEIN"/>
    <property type="match status" value="1"/>
</dbReference>
<dbReference type="EMBL" id="MEUF01000050">
    <property type="protein sequence ID" value="OGC34056.1"/>
    <property type="molecule type" value="Genomic_DNA"/>
</dbReference>
<feature type="signal peptide" evidence="4">
    <location>
        <begin position="1"/>
        <end position="22"/>
    </location>
</feature>
<dbReference type="STRING" id="1802583.A2311_03975"/>
<gene>
    <name evidence="6" type="ORF">A2311_03975</name>
</gene>
<dbReference type="Proteomes" id="UP000178951">
    <property type="component" value="Unassembled WGS sequence"/>
</dbReference>
<evidence type="ECO:0000256" key="1">
    <source>
        <dbReference type="ARBA" id="ARBA00022729"/>
    </source>
</evidence>
<organism evidence="6 7">
    <name type="scientific">candidate division WOR-1 bacterium RIFOXYB2_FULL_48_7</name>
    <dbReference type="NCBI Taxonomy" id="1802583"/>
    <lineage>
        <taxon>Bacteria</taxon>
        <taxon>Bacillati</taxon>
        <taxon>Saganbacteria</taxon>
    </lineage>
</organism>
<dbReference type="PROSITE" id="PS51470">
    <property type="entry name" value="FG_GAP"/>
    <property type="match status" value="1"/>
</dbReference>
<sequence length="805" mass="84159">MKKILTALLLVGLFITSGQALATFDLSKATDYSVHLYNQDPVGQDIPGLSIAAGDLDNDGKADIIFGCPSADSNKGYVYLYAGRALSGWPSTSFRHSSYYNIRALNGDANGGQGMCVLAADANNDGITDLLVGAPQSGSNSVGLLHINYGNSSMSLSTYANYDLIGYLPGVNYTIIAGATRESSLGTFIECTSPTNSLGSAKAYIVANDPGFPETEGSRRVTVGATYFISGEVLTSPTYLNNVMYLTGSDPGSVPDVALGVLGWEGSGIGYGGALADNVFGSNEIAFIISAAGSNEVFLLSSSREVYGLIGPSGQNLFGMQNRFVDLNGDGLKDLVCTAPGAASVYIFWGPLRKSYFNQQQILGSATIQAANYSSLQYSVITGNSGGYLGSNISVADINGDNLNDLLLSEPYNLFVAGLISTETTGKGKAYGLLGKAALAQSSSIALTNPENYDFRIDSKADGQMLGLGLFQQGMATGDIDGNGTVDLLVSSLTTGEGNVYIIYNNRPTISLATPTAGASISSGKNYIITWSATNESPTSIESVSLYYSTDGGTNWTAIAANLPNTGSYTWSVPASLSSTNAKIRAYAFNKFGLYGSGETGAFTIKSFSTAAINTPLASGKALVNGATNLVPINNLTFSASLVSDYTFNANTIKAYFYQEGKDKLTNNLLSFTAPGSQVVAEYSFSSAITSPIADNQKYIFELSFTDVNSNEATLNCTIMRQIENIVNVSTSIGAASILLTYDSAVEQSAVYLYDANGSLLTTQSSSGLGTNNVSISKNKLPKGPVIISIVPAGGTPTNTKIVIE</sequence>
<keyword evidence="1 4" id="KW-0732">Signal</keyword>
<evidence type="ECO:0000256" key="3">
    <source>
        <dbReference type="ARBA" id="ARBA00023180"/>
    </source>
</evidence>
<dbReference type="InterPro" id="IPR018466">
    <property type="entry name" value="Kre9/Knh1-like_N"/>
</dbReference>
<dbReference type="SUPFAM" id="SSF69318">
    <property type="entry name" value="Integrin alpha N-terminal domain"/>
    <property type="match status" value="1"/>
</dbReference>
<dbReference type="Gene3D" id="2.130.10.130">
    <property type="entry name" value="Integrin alpha, N-terminal"/>
    <property type="match status" value="2"/>
</dbReference>
<dbReference type="Gene3D" id="2.60.40.10">
    <property type="entry name" value="Immunoglobulins"/>
    <property type="match status" value="1"/>
</dbReference>
<comment type="caution">
    <text evidence="6">The sequence shown here is derived from an EMBL/GenBank/DDBJ whole genome shotgun (WGS) entry which is preliminary data.</text>
</comment>
<dbReference type="AlphaFoldDB" id="A0A1F4TMZ6"/>
<evidence type="ECO:0000313" key="7">
    <source>
        <dbReference type="Proteomes" id="UP000178951"/>
    </source>
</evidence>
<evidence type="ECO:0000256" key="2">
    <source>
        <dbReference type="ARBA" id="ARBA00022737"/>
    </source>
</evidence>
<dbReference type="InterPro" id="IPR024881">
    <property type="entry name" value="Tip"/>
</dbReference>
<proteinExistence type="predicted"/>
<feature type="domain" description="Yeast cell wall synthesis Kre9/Knh1-like N-terminal" evidence="5">
    <location>
        <begin position="514"/>
        <end position="590"/>
    </location>
</feature>
<dbReference type="Pfam" id="PF01839">
    <property type="entry name" value="FG-GAP"/>
    <property type="match status" value="2"/>
</dbReference>
<name>A0A1F4TMZ6_UNCSA</name>
<dbReference type="InterPro" id="IPR013519">
    <property type="entry name" value="Int_alpha_beta-p"/>
</dbReference>
<dbReference type="InterPro" id="IPR013783">
    <property type="entry name" value="Ig-like_fold"/>
</dbReference>
<feature type="chain" id="PRO_5009514617" description="Yeast cell wall synthesis Kre9/Knh1-like N-terminal domain-containing protein" evidence="4">
    <location>
        <begin position="23"/>
        <end position="805"/>
    </location>
</feature>